<keyword evidence="1" id="KW-0547">Nucleotide-binding</keyword>
<organism evidence="1 2">
    <name type="scientific">Bacillus cytotoxicus</name>
    <dbReference type="NCBI Taxonomy" id="580165"/>
    <lineage>
        <taxon>Bacteria</taxon>
        <taxon>Bacillati</taxon>
        <taxon>Bacillota</taxon>
        <taxon>Bacilli</taxon>
        <taxon>Bacillales</taxon>
        <taxon>Bacillaceae</taxon>
        <taxon>Bacillus</taxon>
        <taxon>Bacillus cereus group</taxon>
    </lineage>
</organism>
<protein>
    <submittedName>
        <fullName evidence="1">ATP-binding protein</fullName>
    </submittedName>
</protein>
<gene>
    <name evidence="1" type="ORF">M3215_11730</name>
</gene>
<reference evidence="1" key="1">
    <citation type="submission" date="2022-05" db="EMBL/GenBank/DDBJ databases">
        <title>Comparative Genomics of Spacecraft Associated Microbes.</title>
        <authorList>
            <person name="Tran M.T."/>
            <person name="Wright A."/>
            <person name="Seuylemezian A."/>
            <person name="Eisen J."/>
            <person name="Coil D."/>
        </authorList>
    </citation>
    <scope>NUCLEOTIDE SEQUENCE</scope>
    <source>
        <strain evidence="1">FAIRING 10M-2.2</strain>
    </source>
</reference>
<comment type="caution">
    <text evidence="1">The sequence shown here is derived from an EMBL/GenBank/DDBJ whole genome shotgun (WGS) entry which is preliminary data.</text>
</comment>
<proteinExistence type="predicted"/>
<name>A0ACC6A6I1_9BACI</name>
<dbReference type="Proteomes" id="UP001202289">
    <property type="component" value="Unassembled WGS sequence"/>
</dbReference>
<keyword evidence="2" id="KW-1185">Reference proteome</keyword>
<keyword evidence="1" id="KW-0067">ATP-binding</keyword>
<accession>A0ACC6A6I1</accession>
<evidence type="ECO:0000313" key="1">
    <source>
        <dbReference type="EMBL" id="MCM3736475.1"/>
    </source>
</evidence>
<evidence type="ECO:0000313" key="2">
    <source>
        <dbReference type="Proteomes" id="UP001202289"/>
    </source>
</evidence>
<dbReference type="EMBL" id="JAMBOP010000012">
    <property type="protein sequence ID" value="MCM3736475.1"/>
    <property type="molecule type" value="Genomic_DNA"/>
</dbReference>
<sequence length="173" mass="19591">MLHSEFQIKGVVIGKAGPGKQTLLKKPIVMDVLSNLDGNLKVIGPMGSGKTIILKNIALGLEEVLVIDTDGEYVELEKQTNKVKVIALERKNALNGSIECEISEELMKLAEKYKYIIVDEPLHINRDQLNLFIEHMKDTTSKIITTFITPYQRVFIEDELTKQFPYTISMEQK</sequence>